<proteinExistence type="predicted"/>
<comment type="caution">
    <text evidence="1">The sequence shown here is derived from an EMBL/GenBank/DDBJ whole genome shotgun (WGS) entry which is preliminary data.</text>
</comment>
<evidence type="ECO:0000313" key="1">
    <source>
        <dbReference type="EMBL" id="MCK2220639.1"/>
    </source>
</evidence>
<keyword evidence="2" id="KW-1185">Reference proteome</keyword>
<gene>
    <name evidence="1" type="ORF">MF672_043580</name>
</gene>
<accession>A0ABT0G7S4</accession>
<dbReference type="EMBL" id="JAKRKC020000002">
    <property type="protein sequence ID" value="MCK2220639.1"/>
    <property type="molecule type" value="Genomic_DNA"/>
</dbReference>
<organism evidence="1 2">
    <name type="scientific">Actinomadura luzonensis</name>
    <dbReference type="NCBI Taxonomy" id="2805427"/>
    <lineage>
        <taxon>Bacteria</taxon>
        <taxon>Bacillati</taxon>
        <taxon>Actinomycetota</taxon>
        <taxon>Actinomycetes</taxon>
        <taxon>Streptosporangiales</taxon>
        <taxon>Thermomonosporaceae</taxon>
        <taxon>Actinomadura</taxon>
    </lineage>
</organism>
<evidence type="ECO:0000313" key="2">
    <source>
        <dbReference type="Proteomes" id="UP001317259"/>
    </source>
</evidence>
<reference evidence="1 2" key="1">
    <citation type="submission" date="2022-04" db="EMBL/GenBank/DDBJ databases">
        <title>Genome draft of Actinomadura sp. ATCC 31491.</title>
        <authorList>
            <person name="Shi X."/>
            <person name="Du Y."/>
        </authorList>
    </citation>
    <scope>NUCLEOTIDE SEQUENCE [LARGE SCALE GENOMIC DNA]</scope>
    <source>
        <strain evidence="1 2">ATCC 31491</strain>
    </source>
</reference>
<protein>
    <submittedName>
        <fullName evidence="1">Uncharacterized protein</fullName>
    </submittedName>
</protein>
<name>A0ABT0G7S4_9ACTN</name>
<dbReference type="RefSeq" id="WP_247815732.1">
    <property type="nucleotide sequence ID" value="NZ_JAKRKC020000002.1"/>
</dbReference>
<sequence length="94" mass="9883">MPDPHEVYRMGKVPAAVAGEWLARRAMAADLCRIRQDKPLPGVPVTVVAAAGDASCAGRVAAELGGRLVRAPRARRLVHLHDPGVIVEAVLSTA</sequence>
<dbReference type="Proteomes" id="UP001317259">
    <property type="component" value="Unassembled WGS sequence"/>
</dbReference>